<evidence type="ECO:0000313" key="4">
    <source>
        <dbReference type="Proteomes" id="UP000000322"/>
    </source>
</evidence>
<evidence type="ECO:0000259" key="2">
    <source>
        <dbReference type="Pfam" id="PF07615"/>
    </source>
</evidence>
<dbReference type="InterPro" id="IPR029756">
    <property type="entry name" value="MTH1187/YkoF-like"/>
</dbReference>
<dbReference type="eggNOG" id="ENOG502ZBT9">
    <property type="taxonomic scope" value="Bacteria"/>
</dbReference>
<feature type="domain" description="Thiamin/hydroxymethyl pyrimidine-binding YkoF putative" evidence="2">
    <location>
        <begin position="136"/>
        <end position="222"/>
    </location>
</feature>
<evidence type="ECO:0000256" key="1">
    <source>
        <dbReference type="SAM" id="MobiDB-lite"/>
    </source>
</evidence>
<dbReference type="AlphaFoldDB" id="D1BBX1"/>
<organism evidence="3 4">
    <name type="scientific">Sanguibacter keddieii (strain ATCC 51767 / DSM 10542 / NCFB 3025 / ST-74)</name>
    <dbReference type="NCBI Taxonomy" id="446469"/>
    <lineage>
        <taxon>Bacteria</taxon>
        <taxon>Bacillati</taxon>
        <taxon>Actinomycetota</taxon>
        <taxon>Actinomycetes</taxon>
        <taxon>Micrococcales</taxon>
        <taxon>Sanguibacteraceae</taxon>
        <taxon>Sanguibacter</taxon>
    </lineage>
</organism>
<dbReference type="RefSeq" id="WP_012865820.1">
    <property type="nucleotide sequence ID" value="NC_013521.1"/>
</dbReference>
<dbReference type="STRING" id="446469.Sked_08000"/>
<dbReference type="EMBL" id="CP001819">
    <property type="protein sequence ID" value="ACZ20751.1"/>
    <property type="molecule type" value="Genomic_DNA"/>
</dbReference>
<gene>
    <name evidence="3" type="ordered locus">Sked_08000</name>
</gene>
<dbReference type="Proteomes" id="UP000000322">
    <property type="component" value="Chromosome"/>
</dbReference>
<name>D1BBX1_SANKS</name>
<dbReference type="SUPFAM" id="SSF89957">
    <property type="entry name" value="MTH1187/YkoF-like"/>
    <property type="match status" value="1"/>
</dbReference>
<reference evidence="3 4" key="1">
    <citation type="journal article" date="2009" name="Stand. Genomic Sci.">
        <title>Complete genome sequence of Sanguibacter keddieii type strain (ST-74).</title>
        <authorList>
            <person name="Ivanova N."/>
            <person name="Sikorski J."/>
            <person name="Sims D."/>
            <person name="Brettin T."/>
            <person name="Detter J.C."/>
            <person name="Han C."/>
            <person name="Lapidus A."/>
            <person name="Copeland A."/>
            <person name="Glavina Del Rio T."/>
            <person name="Nolan M."/>
            <person name="Chen F."/>
            <person name="Lucas S."/>
            <person name="Tice H."/>
            <person name="Cheng J.F."/>
            <person name="Bruce D."/>
            <person name="Goodwin L."/>
            <person name="Pitluck S."/>
            <person name="Pati A."/>
            <person name="Mavromatis K."/>
            <person name="Chen A."/>
            <person name="Palaniappan K."/>
            <person name="D'haeseleer P."/>
            <person name="Chain P."/>
            <person name="Bristow J."/>
            <person name="Eisen J.A."/>
            <person name="Markowitz V."/>
            <person name="Hugenholtz P."/>
            <person name="Goker M."/>
            <person name="Pukall R."/>
            <person name="Klenk H.P."/>
            <person name="Kyrpides N.C."/>
        </authorList>
    </citation>
    <scope>NUCLEOTIDE SEQUENCE [LARGE SCALE GENOMIC DNA]</scope>
    <source>
        <strain evidence="4">ATCC 51767 / DSM 10542 / NCFB 3025 / ST-74</strain>
    </source>
</reference>
<feature type="region of interest" description="Disordered" evidence="1">
    <location>
        <begin position="1"/>
        <end position="28"/>
    </location>
</feature>
<evidence type="ECO:0000313" key="3">
    <source>
        <dbReference type="EMBL" id="ACZ20751.1"/>
    </source>
</evidence>
<feature type="compositionally biased region" description="Low complexity" evidence="1">
    <location>
        <begin position="1"/>
        <end position="22"/>
    </location>
</feature>
<dbReference type="Pfam" id="PF07615">
    <property type="entry name" value="Ykof"/>
    <property type="match status" value="2"/>
</dbReference>
<accession>D1BBX1</accession>
<proteinExistence type="predicted"/>
<dbReference type="InterPro" id="IPR011522">
    <property type="entry name" value="Thiamin/HMP-bd_put_YkoF"/>
</dbReference>
<dbReference type="HOGENOM" id="CLU_083008_1_0_11"/>
<dbReference type="KEGG" id="ske:Sked_08000"/>
<feature type="domain" description="Thiamin/hydroxymethyl pyrimidine-binding YkoF putative" evidence="2">
    <location>
        <begin position="32"/>
        <end position="109"/>
    </location>
</feature>
<dbReference type="Gene3D" id="3.30.70.930">
    <property type="match status" value="2"/>
</dbReference>
<keyword evidence="4" id="KW-1185">Reference proteome</keyword>
<sequence>MHTTTSTTITSATTSAATGTEPAPTPAELGIGARITLSVMSSDYVRIITEALAVTSTDGLVVETDPVSTRVAGTEQRIAEYLADLVAAASRSGEHVSAAVMLSRGCPGEVTCDLPADQPFPARQTVALPQTGVRAVAQWALYPLADQPLAGSTVPDHMRDIYAAIERARAAGTVVGSDHYVTRLAGDVADVLTTVVDAWVTVGQSVRHVTTHVTISVNSPSEAAR</sequence>
<protein>
    <submittedName>
        <fullName evidence="3">YKOF-like protein</fullName>
    </submittedName>
</protein>